<gene>
    <name evidence="1" type="ORF">dnl_19970</name>
</gene>
<keyword evidence="2" id="KW-1185">Reference proteome</keyword>
<dbReference type="Proteomes" id="UP000663720">
    <property type="component" value="Chromosome"/>
</dbReference>
<accession>A0A975B6H7</accession>
<dbReference type="AlphaFoldDB" id="A0A975B6H7"/>
<dbReference type="KEGG" id="dli:dnl_19970"/>
<organism evidence="1 2">
    <name type="scientific">Desulfonema limicola</name>
    <dbReference type="NCBI Taxonomy" id="45656"/>
    <lineage>
        <taxon>Bacteria</taxon>
        <taxon>Pseudomonadati</taxon>
        <taxon>Thermodesulfobacteriota</taxon>
        <taxon>Desulfobacteria</taxon>
        <taxon>Desulfobacterales</taxon>
        <taxon>Desulfococcaceae</taxon>
        <taxon>Desulfonema</taxon>
    </lineage>
</organism>
<sequence>MAYNRLKTLPNFQFGTPFLSRLKNLITRNKNINKLDKTQITWLNNKKH</sequence>
<evidence type="ECO:0000313" key="1">
    <source>
        <dbReference type="EMBL" id="QTA79720.1"/>
    </source>
</evidence>
<proteinExistence type="predicted"/>
<reference evidence="1" key="1">
    <citation type="journal article" date="2021" name="Microb. Physiol.">
        <title>Proteogenomic Insights into the Physiology of Marine, Sulfate-Reducing, Filamentous Desulfonema limicola and Desulfonema magnum.</title>
        <authorList>
            <person name="Schnaars V."/>
            <person name="Wohlbrand L."/>
            <person name="Scheve S."/>
            <person name="Hinrichs C."/>
            <person name="Reinhardt R."/>
            <person name="Rabus R."/>
        </authorList>
    </citation>
    <scope>NUCLEOTIDE SEQUENCE</scope>
    <source>
        <strain evidence="1">5ac10</strain>
    </source>
</reference>
<evidence type="ECO:0000313" key="2">
    <source>
        <dbReference type="Proteomes" id="UP000663720"/>
    </source>
</evidence>
<name>A0A975B6H7_9BACT</name>
<dbReference type="EMBL" id="CP061799">
    <property type="protein sequence ID" value="QTA79720.1"/>
    <property type="molecule type" value="Genomic_DNA"/>
</dbReference>
<protein>
    <submittedName>
        <fullName evidence="1">Uncharacterized protein</fullName>
    </submittedName>
</protein>